<keyword evidence="1" id="KW-0732">Signal</keyword>
<dbReference type="EMBL" id="JBHLXP010000001">
    <property type="protein sequence ID" value="MFC0047540.1"/>
    <property type="molecule type" value="Genomic_DNA"/>
</dbReference>
<reference evidence="2 3" key="1">
    <citation type="submission" date="2024-09" db="EMBL/GenBank/DDBJ databases">
        <authorList>
            <person name="Sun Q."/>
            <person name="Mori K."/>
        </authorList>
    </citation>
    <scope>NUCLEOTIDE SEQUENCE [LARGE SCALE GENOMIC DNA]</scope>
    <source>
        <strain evidence="2 3">KCTC 23315</strain>
    </source>
</reference>
<accession>A0ABV6B9I6</accession>
<comment type="caution">
    <text evidence="2">The sequence shown here is derived from an EMBL/GenBank/DDBJ whole genome shotgun (WGS) entry which is preliminary data.</text>
</comment>
<protein>
    <submittedName>
        <fullName evidence="2">DUF3016 domain-containing protein</fullName>
    </submittedName>
</protein>
<organism evidence="2 3">
    <name type="scientific">Rheinheimera tilapiae</name>
    <dbReference type="NCBI Taxonomy" id="875043"/>
    <lineage>
        <taxon>Bacteria</taxon>
        <taxon>Pseudomonadati</taxon>
        <taxon>Pseudomonadota</taxon>
        <taxon>Gammaproteobacteria</taxon>
        <taxon>Chromatiales</taxon>
        <taxon>Chromatiaceae</taxon>
        <taxon>Rheinheimera</taxon>
    </lineage>
</organism>
<dbReference type="RefSeq" id="WP_377240921.1">
    <property type="nucleotide sequence ID" value="NZ_JBHLXP010000001.1"/>
</dbReference>
<proteinExistence type="predicted"/>
<evidence type="ECO:0000313" key="2">
    <source>
        <dbReference type="EMBL" id="MFC0047540.1"/>
    </source>
</evidence>
<evidence type="ECO:0000256" key="1">
    <source>
        <dbReference type="SAM" id="SignalP"/>
    </source>
</evidence>
<dbReference type="Proteomes" id="UP001589813">
    <property type="component" value="Unassembled WGS sequence"/>
</dbReference>
<keyword evidence="3" id="KW-1185">Reference proteome</keyword>
<evidence type="ECO:0000313" key="3">
    <source>
        <dbReference type="Proteomes" id="UP001589813"/>
    </source>
</evidence>
<feature type="chain" id="PRO_5045415793" evidence="1">
    <location>
        <begin position="20"/>
        <end position="171"/>
    </location>
</feature>
<sequence length="171" mass="19728">MRTLVFLMLGVFISANALASQQEPTIKVNWQHPEKYSDIRPSSGTKKSYQKRVISAFDKIWADFAEKLPVGYRLQVTVKDLDLAGDVNPMYRIDHSDIRVIKEIYFPRMTFDYQLLDSTGQIVAAEQDVKVKDMGFMNSSPIGLGNTEFIYEKQMLKNWFQKHLAPKFSKP</sequence>
<gene>
    <name evidence="2" type="ORF">ACFFJP_04430</name>
</gene>
<dbReference type="Pfam" id="PF11454">
    <property type="entry name" value="DUF3016"/>
    <property type="match status" value="1"/>
</dbReference>
<name>A0ABV6B9I6_9GAMM</name>
<feature type="signal peptide" evidence="1">
    <location>
        <begin position="1"/>
        <end position="19"/>
    </location>
</feature>
<dbReference type="InterPro" id="IPR021557">
    <property type="entry name" value="DUF3016"/>
</dbReference>